<reference evidence="4" key="1">
    <citation type="submission" date="2016-10" db="EMBL/GenBank/DDBJ databases">
        <authorList>
            <person name="Varghese N."/>
            <person name="Submissions S."/>
        </authorList>
    </citation>
    <scope>NUCLEOTIDE SEQUENCE [LARGE SCALE GENOMIC DNA]</scope>
    <source>
        <strain evidence="4">DSM 20524</strain>
    </source>
</reference>
<keyword evidence="4" id="KW-1185">Reference proteome</keyword>
<keyword evidence="2" id="KW-0812">Transmembrane</keyword>
<protein>
    <submittedName>
        <fullName evidence="3">Uncharacterized protein</fullName>
    </submittedName>
</protein>
<evidence type="ECO:0000256" key="1">
    <source>
        <dbReference type="SAM" id="MobiDB-lite"/>
    </source>
</evidence>
<dbReference type="STRING" id="1121357.SAMN05661109_01088"/>
<name>A0A1H9S8Q3_9CORY</name>
<proteinExistence type="predicted"/>
<evidence type="ECO:0000256" key="2">
    <source>
        <dbReference type="SAM" id="Phobius"/>
    </source>
</evidence>
<evidence type="ECO:0000313" key="3">
    <source>
        <dbReference type="EMBL" id="SER80975.1"/>
    </source>
</evidence>
<dbReference type="EMBL" id="FOGQ01000003">
    <property type="protein sequence ID" value="SER80975.1"/>
    <property type="molecule type" value="Genomic_DNA"/>
</dbReference>
<feature type="compositionally biased region" description="Polar residues" evidence="1">
    <location>
        <begin position="189"/>
        <end position="205"/>
    </location>
</feature>
<feature type="compositionally biased region" description="Acidic residues" evidence="1">
    <location>
        <begin position="284"/>
        <end position="293"/>
    </location>
</feature>
<keyword evidence="2" id="KW-1133">Transmembrane helix</keyword>
<accession>A0A1H9S8Q3</accession>
<feature type="region of interest" description="Disordered" evidence="1">
    <location>
        <begin position="165"/>
        <end position="318"/>
    </location>
</feature>
<feature type="transmembrane region" description="Helical" evidence="2">
    <location>
        <begin position="327"/>
        <end position="346"/>
    </location>
</feature>
<dbReference type="Proteomes" id="UP000198929">
    <property type="component" value="Unassembled WGS sequence"/>
</dbReference>
<gene>
    <name evidence="3" type="ORF">SAMN05661109_01088</name>
</gene>
<dbReference type="AlphaFoldDB" id="A0A1H9S8Q3"/>
<organism evidence="3 4">
    <name type="scientific">Corynebacterium cystitidis DSM 20524</name>
    <dbReference type="NCBI Taxonomy" id="1121357"/>
    <lineage>
        <taxon>Bacteria</taxon>
        <taxon>Bacillati</taxon>
        <taxon>Actinomycetota</taxon>
        <taxon>Actinomycetes</taxon>
        <taxon>Mycobacteriales</taxon>
        <taxon>Corynebacteriaceae</taxon>
        <taxon>Corynebacterium</taxon>
    </lineage>
</organism>
<keyword evidence="2" id="KW-0472">Membrane</keyword>
<evidence type="ECO:0000313" key="4">
    <source>
        <dbReference type="Proteomes" id="UP000198929"/>
    </source>
</evidence>
<feature type="compositionally biased region" description="Basic and acidic residues" evidence="1">
    <location>
        <begin position="165"/>
        <end position="179"/>
    </location>
</feature>
<feature type="compositionally biased region" description="Low complexity" evidence="1">
    <location>
        <begin position="212"/>
        <end position="283"/>
    </location>
</feature>
<sequence length="368" mass="37853">MAVLVGCAPLAAAEEPVAELGVVGTEVFERDDDILHDVALLADEETDLNLAIASVGDQADQPTMVEITETEGPGRLDVKPEDDGTITVSASEPGEYRGVFTFSSEEGSSELPFGALFGQDTEATEADEAWAEWLDQDPKDIRKDILEWTEEVKKLDAAAAELHKQADALEKKSNKEQAQKNKRRRQEAKQQGEQTLRTQSTNQAQPVMGANTGADTGSTTTGTQQATTSGSAQPQGTSSAGGTSAASQGGQTSSSGSAGGSSSSGTSPSPASAASGSTETGPASEEEAEEAPEEASAGQSSSSPLGNTPYAAPQQASVNQSDRFAEGLILGAGIVALLIGLLKFAVAFGESRGMQRAAEGAGMPSQKR</sequence>
<feature type="compositionally biased region" description="Low complexity" evidence="1">
    <location>
        <begin position="294"/>
        <end position="304"/>
    </location>
</feature>